<evidence type="ECO:0000259" key="1">
    <source>
        <dbReference type="Pfam" id="PF04865"/>
    </source>
</evidence>
<dbReference type="EMBL" id="CP001100">
    <property type="protein sequence ID" value="ACF12739.1"/>
    <property type="molecule type" value="Genomic_DNA"/>
</dbReference>
<dbReference type="HOGENOM" id="CLU_046415_1_0_10"/>
<accession>B3QTJ3</accession>
<evidence type="ECO:0000313" key="3">
    <source>
        <dbReference type="EMBL" id="ACF12739.1"/>
    </source>
</evidence>
<dbReference type="eggNOG" id="COG3299">
    <property type="taxonomic scope" value="Bacteria"/>
</dbReference>
<organism evidence="3 4">
    <name type="scientific">Chloroherpeton thalassium (strain ATCC 35110 / GB-78)</name>
    <dbReference type="NCBI Taxonomy" id="517418"/>
    <lineage>
        <taxon>Bacteria</taxon>
        <taxon>Pseudomonadati</taxon>
        <taxon>Chlorobiota</taxon>
        <taxon>Chlorobiia</taxon>
        <taxon>Chlorobiales</taxon>
        <taxon>Chloroherpetonaceae</taxon>
        <taxon>Chloroherpeton</taxon>
    </lineage>
</organism>
<evidence type="ECO:0000259" key="2">
    <source>
        <dbReference type="Pfam" id="PF26078"/>
    </source>
</evidence>
<sequence>MSEFSEPQFISTDADEVLTEMIQQYENMAGKTLNPAQPERLMLDLLAYRETLLRISIQEIAKQNLLAYALGDQLDFLAELVGVTRLEAQKAKTVLQFTNNSGVSVTFSERTQVSTASGEVVFETVEELTVQSGKSETVSAEALEVGTSYNYYVPGQINTLVQAMASLEVTNTQASYGGTDDESDEQLKERIRLAPSSFSSAGAREAYRYHALSVSQSILDVTVLSPSDDEALDEAVIPGIVAVYLLTNPPLESSSALLSEVEAYLSGDSIKAVCDTLWVRAAEAVQCSVSCEVDIEEGYLSDDVNSEVMAVLEAYAESLKAEFAKEAIQSEMIALIHDVEGVVSVSLDLKNEAEEEVETISLKRFQFANLAITSVTVL</sequence>
<gene>
    <name evidence="3" type="ordered locus">Ctha_0268</name>
</gene>
<dbReference type="PANTHER" id="PTHR35862:SF1">
    <property type="entry name" value="FELS-2 PROPHAGE PROTEIN"/>
    <property type="match status" value="1"/>
</dbReference>
<feature type="domain" description="Baseplate protein J-like barrel" evidence="1">
    <location>
        <begin position="95"/>
        <end position="178"/>
    </location>
</feature>
<keyword evidence="4" id="KW-1185">Reference proteome</keyword>
<protein>
    <submittedName>
        <fullName evidence="3">Baseplate J family protein</fullName>
    </submittedName>
</protein>
<dbReference type="PANTHER" id="PTHR35862">
    <property type="entry name" value="FELS-2 PROPHAGE PROTEIN"/>
    <property type="match status" value="1"/>
</dbReference>
<dbReference type="AlphaFoldDB" id="B3QTJ3"/>
<dbReference type="RefSeq" id="WP_012498823.1">
    <property type="nucleotide sequence ID" value="NC_011026.1"/>
</dbReference>
<reference evidence="3 4" key="1">
    <citation type="submission" date="2008-06" db="EMBL/GenBank/DDBJ databases">
        <title>Complete sequence of Chloroherpeton thalassium ATCC 35110.</title>
        <authorList>
            <consortium name="US DOE Joint Genome Institute"/>
            <person name="Lucas S."/>
            <person name="Copeland A."/>
            <person name="Lapidus A."/>
            <person name="Glavina del Rio T."/>
            <person name="Dalin E."/>
            <person name="Tice H."/>
            <person name="Bruce D."/>
            <person name="Goodwin L."/>
            <person name="Pitluck S."/>
            <person name="Schmutz J."/>
            <person name="Larimer F."/>
            <person name="Land M."/>
            <person name="Hauser L."/>
            <person name="Kyrpides N."/>
            <person name="Mikhailova N."/>
            <person name="Liu Z."/>
            <person name="Li T."/>
            <person name="Zhao F."/>
            <person name="Overmann J."/>
            <person name="Bryant D.A."/>
            <person name="Richardson P."/>
        </authorList>
    </citation>
    <scope>NUCLEOTIDE SEQUENCE [LARGE SCALE GENOMIC DNA]</scope>
    <source>
        <strain evidence="4">ATCC 35110 / GB-78</strain>
    </source>
</reference>
<dbReference type="InterPro" id="IPR052726">
    <property type="entry name" value="Phage_Baseplate_Hub"/>
</dbReference>
<dbReference type="PIRSF" id="PIRSF020481">
    <property type="entry name" value="BAP"/>
    <property type="match status" value="1"/>
</dbReference>
<dbReference type="InterPro" id="IPR058531">
    <property type="entry name" value="Baseplate_J_M"/>
</dbReference>
<dbReference type="Proteomes" id="UP000001208">
    <property type="component" value="Chromosome"/>
</dbReference>
<dbReference type="InterPro" id="IPR006949">
    <property type="entry name" value="Barrel_Baseplate_J-like"/>
</dbReference>
<dbReference type="Pfam" id="PF04865">
    <property type="entry name" value="Baseplate_J"/>
    <property type="match status" value="1"/>
</dbReference>
<feature type="domain" description="Baseplate J-like central" evidence="2">
    <location>
        <begin position="200"/>
        <end position="280"/>
    </location>
</feature>
<dbReference type="OrthoDB" id="9793802at2"/>
<dbReference type="KEGG" id="cts:Ctha_0268"/>
<proteinExistence type="predicted"/>
<evidence type="ECO:0000313" key="4">
    <source>
        <dbReference type="Proteomes" id="UP000001208"/>
    </source>
</evidence>
<name>B3QTJ3_CHLT3</name>
<dbReference type="STRING" id="517418.Ctha_0268"/>
<dbReference type="Pfam" id="PF26078">
    <property type="entry name" value="Baseplate_J_M"/>
    <property type="match status" value="1"/>
</dbReference>
<dbReference type="InterPro" id="IPR014507">
    <property type="entry name" value="Baseplate_assembly_J_pred"/>
</dbReference>